<feature type="signal peptide" evidence="1">
    <location>
        <begin position="1"/>
        <end position="26"/>
    </location>
</feature>
<dbReference type="CDD" id="cd08544">
    <property type="entry name" value="Reeler"/>
    <property type="match status" value="1"/>
</dbReference>
<dbReference type="EMBL" id="NEVH01017542">
    <property type="protein sequence ID" value="PNF24004.1"/>
    <property type="molecule type" value="Genomic_DNA"/>
</dbReference>
<comment type="caution">
    <text evidence="3">The sequence shown here is derived from an EMBL/GenBank/DDBJ whole genome shotgun (WGS) entry which is preliminary data.</text>
</comment>
<keyword evidence="1" id="KW-0732">Signal</keyword>
<dbReference type="InterPro" id="IPR002861">
    <property type="entry name" value="Reeler_dom"/>
</dbReference>
<gene>
    <name evidence="3" type="ORF">B7P43_G08643</name>
</gene>
<dbReference type="InterPro" id="IPR051237">
    <property type="entry name" value="Ferric-chelate_Red/DefProt"/>
</dbReference>
<dbReference type="STRING" id="105785.A0A2J7Q5Z7"/>
<name>A0A2J7Q5Z7_9NEOP</name>
<dbReference type="Pfam" id="PF02014">
    <property type="entry name" value="Reeler"/>
    <property type="match status" value="1"/>
</dbReference>
<dbReference type="OrthoDB" id="2419613at2759"/>
<dbReference type="Proteomes" id="UP000235965">
    <property type="component" value="Unassembled WGS sequence"/>
</dbReference>
<feature type="domain" description="Reelin" evidence="2">
    <location>
        <begin position="21"/>
        <end position="146"/>
    </location>
</feature>
<evidence type="ECO:0000313" key="3">
    <source>
        <dbReference type="EMBL" id="PNF24004.1"/>
    </source>
</evidence>
<accession>A0A2J7Q5Z7</accession>
<proteinExistence type="predicted"/>
<evidence type="ECO:0000256" key="1">
    <source>
        <dbReference type="SAM" id="SignalP"/>
    </source>
</evidence>
<dbReference type="PANTHER" id="PTHR45828:SF40">
    <property type="entry name" value="REELIN DOMAIN-CONTAINING PROTEIN"/>
    <property type="match status" value="1"/>
</dbReference>
<feature type="chain" id="PRO_5014456171" description="Reelin domain-containing protein" evidence="1">
    <location>
        <begin position="27"/>
        <end position="146"/>
    </location>
</feature>
<dbReference type="PROSITE" id="PS51019">
    <property type="entry name" value="REELIN"/>
    <property type="match status" value="1"/>
</dbReference>
<reference evidence="3 4" key="1">
    <citation type="submission" date="2017-12" db="EMBL/GenBank/DDBJ databases">
        <title>Hemimetabolous genomes reveal molecular basis of termite eusociality.</title>
        <authorList>
            <person name="Harrison M.C."/>
            <person name="Jongepier E."/>
            <person name="Robertson H.M."/>
            <person name="Arning N."/>
            <person name="Bitard-Feildel T."/>
            <person name="Chao H."/>
            <person name="Childers C.P."/>
            <person name="Dinh H."/>
            <person name="Doddapaneni H."/>
            <person name="Dugan S."/>
            <person name="Gowin J."/>
            <person name="Greiner C."/>
            <person name="Han Y."/>
            <person name="Hu H."/>
            <person name="Hughes D.S.T."/>
            <person name="Huylmans A.-K."/>
            <person name="Kemena C."/>
            <person name="Kremer L.P.M."/>
            <person name="Lee S.L."/>
            <person name="Lopez-Ezquerra A."/>
            <person name="Mallet L."/>
            <person name="Monroy-Kuhn J.M."/>
            <person name="Moser A."/>
            <person name="Murali S.C."/>
            <person name="Muzny D.M."/>
            <person name="Otani S."/>
            <person name="Piulachs M.-D."/>
            <person name="Poelchau M."/>
            <person name="Qu J."/>
            <person name="Schaub F."/>
            <person name="Wada-Katsumata A."/>
            <person name="Worley K.C."/>
            <person name="Xie Q."/>
            <person name="Ylla G."/>
            <person name="Poulsen M."/>
            <person name="Gibbs R.A."/>
            <person name="Schal C."/>
            <person name="Richards S."/>
            <person name="Belles X."/>
            <person name="Korb J."/>
            <person name="Bornberg-Bauer E."/>
        </authorList>
    </citation>
    <scope>NUCLEOTIDE SEQUENCE [LARGE SCALE GENOMIC DNA]</scope>
    <source>
        <tissue evidence="3">Whole body</tissue>
    </source>
</reference>
<dbReference type="GO" id="GO:0016020">
    <property type="term" value="C:membrane"/>
    <property type="evidence" value="ECO:0007669"/>
    <property type="project" value="TreeGrafter"/>
</dbReference>
<dbReference type="AlphaFoldDB" id="A0A2J7Q5Z7"/>
<sequence length="146" mass="15832">MTGSRQILRNQVLCVLLAVLPFSVRGFPDGAPVDACVKPRPNQPYHGQARSQPSETLPYILTASSNEYGPGSKITVSIRGDIFRGFFLQARDVATGSWVGTWEEAPNTKGLPECAAITHADNKDKLQATIVWSAPRDSPGGQVYFT</sequence>
<organism evidence="3 4">
    <name type="scientific">Cryptotermes secundus</name>
    <dbReference type="NCBI Taxonomy" id="105785"/>
    <lineage>
        <taxon>Eukaryota</taxon>
        <taxon>Metazoa</taxon>
        <taxon>Ecdysozoa</taxon>
        <taxon>Arthropoda</taxon>
        <taxon>Hexapoda</taxon>
        <taxon>Insecta</taxon>
        <taxon>Pterygota</taxon>
        <taxon>Neoptera</taxon>
        <taxon>Polyneoptera</taxon>
        <taxon>Dictyoptera</taxon>
        <taxon>Blattodea</taxon>
        <taxon>Blattoidea</taxon>
        <taxon>Termitoidae</taxon>
        <taxon>Kalotermitidae</taxon>
        <taxon>Cryptotermitinae</taxon>
        <taxon>Cryptotermes</taxon>
    </lineage>
</organism>
<dbReference type="InterPro" id="IPR042307">
    <property type="entry name" value="Reeler_sf"/>
</dbReference>
<dbReference type="PANTHER" id="PTHR45828">
    <property type="entry name" value="CYTOCHROME B561/FERRIC REDUCTASE TRANSMEMBRANE"/>
    <property type="match status" value="1"/>
</dbReference>
<dbReference type="Gene3D" id="2.60.40.4060">
    <property type="entry name" value="Reeler domain"/>
    <property type="match status" value="1"/>
</dbReference>
<protein>
    <recommendedName>
        <fullName evidence="2">Reelin domain-containing protein</fullName>
    </recommendedName>
</protein>
<dbReference type="InParanoid" id="A0A2J7Q5Z7"/>
<evidence type="ECO:0000259" key="2">
    <source>
        <dbReference type="PROSITE" id="PS51019"/>
    </source>
</evidence>
<keyword evidence="4" id="KW-1185">Reference proteome</keyword>
<evidence type="ECO:0000313" key="4">
    <source>
        <dbReference type="Proteomes" id="UP000235965"/>
    </source>
</evidence>